<keyword evidence="2" id="KW-1185">Reference proteome</keyword>
<dbReference type="EMBL" id="AP010904">
    <property type="protein sequence ID" value="BAH76688.1"/>
    <property type="molecule type" value="Genomic_DNA"/>
</dbReference>
<organism evidence="1 2">
    <name type="scientific">Solidesulfovibrio magneticus (strain ATCC 700980 / DSM 13731 / RS-1)</name>
    <name type="common">Desulfovibrio magneticus</name>
    <dbReference type="NCBI Taxonomy" id="573370"/>
    <lineage>
        <taxon>Bacteria</taxon>
        <taxon>Pseudomonadati</taxon>
        <taxon>Thermodesulfobacteriota</taxon>
        <taxon>Desulfovibrionia</taxon>
        <taxon>Desulfovibrionales</taxon>
        <taxon>Desulfovibrionaceae</taxon>
        <taxon>Solidesulfovibrio</taxon>
    </lineage>
</organism>
<gene>
    <name evidence="1" type="ordered locus">DMR_31970</name>
</gene>
<proteinExistence type="predicted"/>
<dbReference type="HOGENOM" id="CLU_1287106_0_0_7"/>
<dbReference type="eggNOG" id="ENOG5030TE2">
    <property type="taxonomic scope" value="Bacteria"/>
</dbReference>
<dbReference type="AlphaFoldDB" id="C4XJD8"/>
<evidence type="ECO:0000313" key="1">
    <source>
        <dbReference type="EMBL" id="BAH76688.1"/>
    </source>
</evidence>
<name>C4XJD8_SOLM1</name>
<reference evidence="1 2" key="1">
    <citation type="journal article" date="2009" name="Genome Res.">
        <title>Whole genome sequence of Desulfovibrio magneticus strain RS-1 revealed common gene clusters in magnetotactic bacteria.</title>
        <authorList>
            <person name="Nakazawa H."/>
            <person name="Arakaki A."/>
            <person name="Narita-Yamada S."/>
            <person name="Yashiro I."/>
            <person name="Jinno K."/>
            <person name="Aoki N."/>
            <person name="Tsuruyama A."/>
            <person name="Okamura Y."/>
            <person name="Tanikawa S."/>
            <person name="Fujita N."/>
            <person name="Takeyama H."/>
            <person name="Matsunaga T."/>
        </authorList>
    </citation>
    <scope>NUCLEOTIDE SEQUENCE [LARGE SCALE GENOMIC DNA]</scope>
    <source>
        <strain evidence="2">ATCC 700980 / DSM 13731 / RS-1</strain>
    </source>
</reference>
<dbReference type="Proteomes" id="UP000009071">
    <property type="component" value="Chromosome"/>
</dbReference>
<dbReference type="OrthoDB" id="6346224at2"/>
<sequence length="214" mass="24538">MESNIASFFDEMSFRLEIIKDANSKLNKFLAPEFNFLKLMYIDENKMSDLIAFLLNPSGSHGQESIFLIKFLERLLEQSRISLDTSGVKVSRESHTYTIFQNHRRIDILVELGSVLIAIENKLWSGEQDNQLADYSDHLSKLCDNSYIVFLTPSGHNPKTINTDQAPSGVTLVVWSYFEVATWLDECKAVCNSTRVCFFLDEFKNYILENIVQG</sequence>
<accession>C4XJD8</accession>
<dbReference type="InterPro" id="IPR029470">
    <property type="entry name" value="PDDEXK_4"/>
</dbReference>
<dbReference type="Pfam" id="PF14281">
    <property type="entry name" value="PDDEXK_4"/>
    <property type="match status" value="1"/>
</dbReference>
<protein>
    <submittedName>
        <fullName evidence="1">Uncharacterized protein</fullName>
    </submittedName>
</protein>
<dbReference type="RefSeq" id="WP_015861840.1">
    <property type="nucleotide sequence ID" value="NC_012796.1"/>
</dbReference>
<dbReference type="STRING" id="573370.DMR_31970"/>
<dbReference type="KEGG" id="dma:DMR_31970"/>
<evidence type="ECO:0000313" key="2">
    <source>
        <dbReference type="Proteomes" id="UP000009071"/>
    </source>
</evidence>